<dbReference type="InterPro" id="IPR047879">
    <property type="entry name" value="YjiT"/>
</dbReference>
<gene>
    <name evidence="1" type="ORF">NCTC12998_01963</name>
</gene>
<proteinExistence type="predicted"/>
<dbReference type="AlphaFoldDB" id="A0A485AR42"/>
<organism evidence="1 2">
    <name type="scientific">Raoultella planticola</name>
    <name type="common">Klebsiella planticola</name>
    <dbReference type="NCBI Taxonomy" id="575"/>
    <lineage>
        <taxon>Bacteria</taxon>
        <taxon>Pseudomonadati</taxon>
        <taxon>Pseudomonadota</taxon>
        <taxon>Gammaproteobacteria</taxon>
        <taxon>Enterobacterales</taxon>
        <taxon>Enterobacteriaceae</taxon>
        <taxon>Klebsiella/Raoultella group</taxon>
        <taxon>Raoultella</taxon>
    </lineage>
</organism>
<sequence>MGTGGRPVRFYDTERRNFLGSLFSEGGLPFRLLKESNSRFQSMFSLILNQYAQAQSANISTFALVHAAVEKSFLPVVFKEDTSVELISRMAEQLVSLVQIYDLSNHTEPVKELDRVHPKWRDSFPVPLDDDTGTSFLNGLLRTASTESKPRLQKNRTTLCQFLWSENHPEALQSLISLPEELSFSIDSEPSTTRFELAIYEDGNEIARPGGLPMQR</sequence>
<protein>
    <submittedName>
        <fullName evidence="1">Uncharacterized protein</fullName>
    </submittedName>
</protein>
<name>A0A485AR42_RAOPL</name>
<dbReference type="EMBL" id="CAADJE010000020">
    <property type="protein sequence ID" value="VFS62636.1"/>
    <property type="molecule type" value="Genomic_DNA"/>
</dbReference>
<accession>A0A485AR42</accession>
<dbReference type="Proteomes" id="UP000345637">
    <property type="component" value="Unassembled WGS sequence"/>
</dbReference>
<reference evidence="1 2" key="1">
    <citation type="submission" date="2019-03" db="EMBL/GenBank/DDBJ databases">
        <authorList>
            <consortium name="Pathogen Informatics"/>
        </authorList>
    </citation>
    <scope>NUCLEOTIDE SEQUENCE [LARGE SCALE GENOMIC DNA]</scope>
    <source>
        <strain evidence="1 2">NCTC12998</strain>
    </source>
</reference>
<evidence type="ECO:0000313" key="1">
    <source>
        <dbReference type="EMBL" id="VFS62636.1"/>
    </source>
</evidence>
<dbReference type="NCBIfam" id="NF038336">
    <property type="entry name" value="YjiT_fam"/>
    <property type="match status" value="1"/>
</dbReference>
<evidence type="ECO:0000313" key="2">
    <source>
        <dbReference type="Proteomes" id="UP000345637"/>
    </source>
</evidence>